<dbReference type="InterPro" id="IPR039532">
    <property type="entry name" value="TetR_C_Firmicutes"/>
</dbReference>
<organism evidence="4 5">
    <name type="scientific">Paenibacillus pasadenensis</name>
    <dbReference type="NCBI Taxonomy" id="217090"/>
    <lineage>
        <taxon>Bacteria</taxon>
        <taxon>Bacillati</taxon>
        <taxon>Bacillota</taxon>
        <taxon>Bacilli</taxon>
        <taxon>Bacillales</taxon>
        <taxon>Paenibacillaceae</taxon>
        <taxon>Paenibacillus</taxon>
    </lineage>
</organism>
<evidence type="ECO:0000259" key="3">
    <source>
        <dbReference type="PROSITE" id="PS50977"/>
    </source>
</evidence>
<dbReference type="GO" id="GO:0003677">
    <property type="term" value="F:DNA binding"/>
    <property type="evidence" value="ECO:0007669"/>
    <property type="project" value="UniProtKB-UniRule"/>
</dbReference>
<dbReference type="PANTHER" id="PTHR43479:SF7">
    <property type="entry name" value="TETR-FAMILY TRANSCRIPTIONAL REGULATOR"/>
    <property type="match status" value="1"/>
</dbReference>
<accession>A0A2N5N8C4</accession>
<dbReference type="InterPro" id="IPR050624">
    <property type="entry name" value="HTH-type_Tx_Regulator"/>
</dbReference>
<dbReference type="Pfam" id="PF14278">
    <property type="entry name" value="TetR_C_8"/>
    <property type="match status" value="1"/>
</dbReference>
<dbReference type="EMBL" id="NFEZ01000003">
    <property type="protein sequence ID" value="PLT46601.1"/>
    <property type="molecule type" value="Genomic_DNA"/>
</dbReference>
<keyword evidence="5" id="KW-1185">Reference proteome</keyword>
<dbReference type="PROSITE" id="PS50977">
    <property type="entry name" value="HTH_TETR_2"/>
    <property type="match status" value="1"/>
</dbReference>
<dbReference type="OrthoDB" id="9810250at2"/>
<feature type="domain" description="HTH tetR-type" evidence="3">
    <location>
        <begin position="12"/>
        <end position="72"/>
    </location>
</feature>
<proteinExistence type="predicted"/>
<evidence type="ECO:0000256" key="2">
    <source>
        <dbReference type="PROSITE-ProRule" id="PRU00335"/>
    </source>
</evidence>
<dbReference type="InterPro" id="IPR001647">
    <property type="entry name" value="HTH_TetR"/>
</dbReference>
<dbReference type="PANTHER" id="PTHR43479">
    <property type="entry name" value="ACREF/ENVCD OPERON REPRESSOR-RELATED"/>
    <property type="match status" value="1"/>
</dbReference>
<name>A0A2N5N8C4_9BACL</name>
<dbReference type="AlphaFoldDB" id="A0A2N5N8C4"/>
<evidence type="ECO:0000313" key="4">
    <source>
        <dbReference type="EMBL" id="PLT46601.1"/>
    </source>
</evidence>
<dbReference type="SUPFAM" id="SSF46689">
    <property type="entry name" value="Homeodomain-like"/>
    <property type="match status" value="1"/>
</dbReference>
<protein>
    <submittedName>
        <fullName evidence="4">Transcriptional regulator, TetR family</fullName>
    </submittedName>
</protein>
<gene>
    <name evidence="4" type="ORF">B8V81_0825</name>
</gene>
<comment type="caution">
    <text evidence="4">The sequence shown here is derived from an EMBL/GenBank/DDBJ whole genome shotgun (WGS) entry which is preliminary data.</text>
</comment>
<sequence length="202" mass="23566">MRMEDRLDRRSRRTREALQQAYVRLLREKKASAVTIQDIAEAADYNRGTFYNHYAGKEELLAEIRSEFLRRFSELLLAPYPDRSGVEAAEIYPSSLMLFEHVERSRETFLALLGTDAGLPEAMTRVLRESMRRDLRLTLEGDPAEVDQDFMLHYRASATIGTLLYWAETGFKFSASYMARQLMLQLNHRLDYIAFNEKARPE</sequence>
<dbReference type="Gene3D" id="1.10.357.10">
    <property type="entry name" value="Tetracycline Repressor, domain 2"/>
    <property type="match status" value="1"/>
</dbReference>
<dbReference type="Proteomes" id="UP000234789">
    <property type="component" value="Unassembled WGS sequence"/>
</dbReference>
<evidence type="ECO:0000313" key="5">
    <source>
        <dbReference type="Proteomes" id="UP000234789"/>
    </source>
</evidence>
<dbReference type="Pfam" id="PF00440">
    <property type="entry name" value="TetR_N"/>
    <property type="match status" value="1"/>
</dbReference>
<evidence type="ECO:0000256" key="1">
    <source>
        <dbReference type="ARBA" id="ARBA00023125"/>
    </source>
</evidence>
<feature type="DNA-binding region" description="H-T-H motif" evidence="2">
    <location>
        <begin position="35"/>
        <end position="54"/>
    </location>
</feature>
<keyword evidence="1 2" id="KW-0238">DNA-binding</keyword>
<dbReference type="InterPro" id="IPR009057">
    <property type="entry name" value="Homeodomain-like_sf"/>
</dbReference>
<reference evidence="4 5" key="1">
    <citation type="submission" date="2017-05" db="EMBL/GenBank/DDBJ databases">
        <title>Functional genome analysis of Paenibacillus pasadenensis strain R16: insights on endophytic life style and antifungal activity.</title>
        <authorList>
            <person name="Passera A."/>
            <person name="Marcolungo L."/>
            <person name="Casati P."/>
            <person name="Brasca M."/>
            <person name="Quaglino F."/>
            <person name="Delledonne M."/>
        </authorList>
    </citation>
    <scope>NUCLEOTIDE SEQUENCE [LARGE SCALE GENOMIC DNA]</scope>
    <source>
        <strain evidence="4 5">R16</strain>
    </source>
</reference>